<keyword evidence="5" id="KW-0732">Signal</keyword>
<evidence type="ECO:0000256" key="1">
    <source>
        <dbReference type="ARBA" id="ARBA00022737"/>
    </source>
</evidence>
<dbReference type="Pfam" id="PF08486">
    <property type="entry name" value="SpoIID"/>
    <property type="match status" value="1"/>
</dbReference>
<dbReference type="GO" id="GO:0009253">
    <property type="term" value="P:peptidoglycan catabolic process"/>
    <property type="evidence" value="ECO:0007669"/>
    <property type="project" value="InterPro"/>
</dbReference>
<dbReference type="CDD" id="cd06583">
    <property type="entry name" value="PGRP"/>
    <property type="match status" value="1"/>
</dbReference>
<evidence type="ECO:0000313" key="7">
    <source>
        <dbReference type="EMBL" id="RQN02694.1"/>
    </source>
</evidence>
<dbReference type="GO" id="GO:0030435">
    <property type="term" value="P:sporulation resulting in formation of a cellular spore"/>
    <property type="evidence" value="ECO:0007669"/>
    <property type="project" value="InterPro"/>
</dbReference>
<feature type="signal peptide" evidence="5">
    <location>
        <begin position="1"/>
        <end position="30"/>
    </location>
</feature>
<gene>
    <name evidence="7" type="ORF">EHW97_12450</name>
</gene>
<dbReference type="GO" id="GO:0016798">
    <property type="term" value="F:hydrolase activity, acting on glycosyl bonds"/>
    <property type="evidence" value="ECO:0007669"/>
    <property type="project" value="UniProtKB-KW"/>
</dbReference>
<organism evidence="7 8">
    <name type="scientific">Aeromicrobium camelliae</name>
    <dbReference type="NCBI Taxonomy" id="1538144"/>
    <lineage>
        <taxon>Bacteria</taxon>
        <taxon>Bacillati</taxon>
        <taxon>Actinomycetota</taxon>
        <taxon>Actinomycetes</taxon>
        <taxon>Propionibacteriales</taxon>
        <taxon>Nocardioidaceae</taxon>
        <taxon>Aeromicrobium</taxon>
    </lineage>
</organism>
<dbReference type="PANTHER" id="PTHR46708:SF2">
    <property type="entry name" value="FIBRONECTIN TYPE-III DOMAIN-CONTAINING PROTEIN"/>
    <property type="match status" value="1"/>
</dbReference>
<evidence type="ECO:0000256" key="3">
    <source>
        <dbReference type="ARBA" id="ARBA00023326"/>
    </source>
</evidence>
<feature type="domain" description="Fibronectin type-III" evidence="6">
    <location>
        <begin position="436"/>
        <end position="529"/>
    </location>
</feature>
<dbReference type="NCBIfam" id="TIGR02669">
    <property type="entry name" value="SpoIID_LytB"/>
    <property type="match status" value="1"/>
</dbReference>
<keyword evidence="3" id="KW-0119">Carbohydrate metabolism</keyword>
<dbReference type="InterPro" id="IPR013486">
    <property type="entry name" value="SpoIID/LytB"/>
</dbReference>
<keyword evidence="2" id="KW-0326">Glycosidase</keyword>
<feature type="region of interest" description="Disordered" evidence="4">
    <location>
        <begin position="32"/>
        <end position="78"/>
    </location>
</feature>
<keyword evidence="1" id="KW-0677">Repeat</keyword>
<dbReference type="RefSeq" id="WP_124237500.1">
    <property type="nucleotide sequence ID" value="NZ_JBHUFI010000002.1"/>
</dbReference>
<reference evidence="7 8" key="1">
    <citation type="submission" date="2018-11" db="EMBL/GenBank/DDBJ databases">
        <authorList>
            <person name="Li F."/>
        </authorList>
    </citation>
    <scope>NUCLEOTIDE SEQUENCE [LARGE SCALE GENOMIC DNA]</scope>
    <source>
        <strain evidence="7 8">YS17T</strain>
    </source>
</reference>
<dbReference type="Proteomes" id="UP000275225">
    <property type="component" value="Unassembled WGS sequence"/>
</dbReference>
<dbReference type="InterPro" id="IPR003961">
    <property type="entry name" value="FN3_dom"/>
</dbReference>
<evidence type="ECO:0000313" key="8">
    <source>
        <dbReference type="Proteomes" id="UP000275225"/>
    </source>
</evidence>
<name>A0A3N6XY93_9ACTN</name>
<dbReference type="GO" id="GO:0008745">
    <property type="term" value="F:N-acetylmuramoyl-L-alanine amidase activity"/>
    <property type="evidence" value="ECO:0007669"/>
    <property type="project" value="InterPro"/>
</dbReference>
<dbReference type="InterPro" id="IPR006619">
    <property type="entry name" value="PGRP_domain_met/bac"/>
</dbReference>
<evidence type="ECO:0000256" key="4">
    <source>
        <dbReference type="SAM" id="MobiDB-lite"/>
    </source>
</evidence>
<keyword evidence="2" id="KW-0378">Hydrolase</keyword>
<dbReference type="SUPFAM" id="SSF55846">
    <property type="entry name" value="N-acetylmuramoyl-L-alanine amidase-like"/>
    <property type="match status" value="1"/>
</dbReference>
<keyword evidence="3" id="KW-0624">Polysaccharide degradation</keyword>
<dbReference type="GO" id="GO:0000272">
    <property type="term" value="P:polysaccharide catabolic process"/>
    <property type="evidence" value="ECO:0007669"/>
    <property type="project" value="UniProtKB-KW"/>
</dbReference>
<dbReference type="EMBL" id="RQJX01000018">
    <property type="protein sequence ID" value="RQN02694.1"/>
    <property type="molecule type" value="Genomic_DNA"/>
</dbReference>
<feature type="chain" id="PRO_5038602967" evidence="5">
    <location>
        <begin position="31"/>
        <end position="1600"/>
    </location>
</feature>
<dbReference type="InterPro" id="IPR002502">
    <property type="entry name" value="Amidase_domain"/>
</dbReference>
<dbReference type="SMART" id="SM00701">
    <property type="entry name" value="PGRP"/>
    <property type="match status" value="1"/>
</dbReference>
<accession>A0A3N6XY93</accession>
<keyword evidence="8" id="KW-1185">Reference proteome</keyword>
<dbReference type="InterPro" id="IPR013783">
    <property type="entry name" value="Ig-like_fold"/>
</dbReference>
<dbReference type="PANTHER" id="PTHR46708">
    <property type="entry name" value="TENASCIN"/>
    <property type="match status" value="1"/>
</dbReference>
<dbReference type="OrthoDB" id="9773852at2"/>
<evidence type="ECO:0000259" key="6">
    <source>
        <dbReference type="PROSITE" id="PS50853"/>
    </source>
</evidence>
<dbReference type="CDD" id="cd00063">
    <property type="entry name" value="FN3"/>
    <property type="match status" value="3"/>
</dbReference>
<evidence type="ECO:0000256" key="5">
    <source>
        <dbReference type="SAM" id="SignalP"/>
    </source>
</evidence>
<feature type="domain" description="Fibronectin type-III" evidence="6">
    <location>
        <begin position="926"/>
        <end position="1024"/>
    </location>
</feature>
<dbReference type="Gene3D" id="3.40.80.10">
    <property type="entry name" value="Peptidoglycan recognition protein-like"/>
    <property type="match status" value="1"/>
</dbReference>
<dbReference type="Gene3D" id="2.60.40.10">
    <property type="entry name" value="Immunoglobulins"/>
    <property type="match status" value="7"/>
</dbReference>
<dbReference type="InterPro" id="IPR036116">
    <property type="entry name" value="FN3_sf"/>
</dbReference>
<dbReference type="SUPFAM" id="SSF49265">
    <property type="entry name" value="Fibronectin type III"/>
    <property type="match status" value="4"/>
</dbReference>
<dbReference type="InterPro" id="IPR050991">
    <property type="entry name" value="ECM_Regulatory_Proteins"/>
</dbReference>
<dbReference type="GO" id="GO:0008270">
    <property type="term" value="F:zinc ion binding"/>
    <property type="evidence" value="ECO:0007669"/>
    <property type="project" value="InterPro"/>
</dbReference>
<feature type="domain" description="Fibronectin type-III" evidence="6">
    <location>
        <begin position="531"/>
        <end position="627"/>
    </location>
</feature>
<evidence type="ECO:0000256" key="2">
    <source>
        <dbReference type="ARBA" id="ARBA00023295"/>
    </source>
</evidence>
<protein>
    <submittedName>
        <fullName evidence="7">SpoIID/LytB domain-containing protein</fullName>
    </submittedName>
</protein>
<feature type="domain" description="Fibronectin type-III" evidence="6">
    <location>
        <begin position="729"/>
        <end position="825"/>
    </location>
</feature>
<dbReference type="InterPro" id="IPR036505">
    <property type="entry name" value="Amidase/PGRP_sf"/>
</dbReference>
<sequence length="1600" mass="169026">MHSRPRIVRSGALVAATATALLLTCVQPTAAEPAAPAPTPTPSSAPADQAPPAEPAPEPAPSQEADAVPTTPPPAGAAVLEAPAPVETADDAISDLVTVEQTRAPAEVARMSSADAEPIIEQTDVKPFRMAGVNWSADPALTDIEVKVRVRIAGAWGEWQELPISDYEEVPSSTDPLWTEEADGIAVQATSAQGPLPDVEITTIDPGPETVDTPAVYLKEMDADTVETATVSRPPIISRAGWGAGSGTSCDATRGSMRGIVIHHTAGANNYSKSESAAIVRAYQTDHIVRQGWCDIGYNFLVDKYGQIFEGRAGSITQHKRGAHAGVGVVNDNTTGISMMGNFETADIRTGEWATLRSTTVRLVAWRLQQFGLTALSRVTFNGQTNFTVSGHRNWMATACPGRYGIAWLDASNGLRYEVDQLMFYSNQPPAPEPTLVRGLRADGAQADSITLRWNAFSGAASYRLYVSTSSARPTTCGGNCHDVPGNELSRTLTGLQPDTTYYARAVALDSKGQALSEWHATPLTIKTSPLVRGLRLDGAQSDRLTLRWNAFSGAATYRLHISTSPARVSSCGSNCQDVPASHVSRTVTGLQPNTTYYARVVALDGSGRALSDWHPTALTVKTTAPTSALVRGLRTEGPSSDLVTLRWNAFAGAARYQVVLGGSSSAMSKGTCGDGCQGTNVSGTSTSVDIKGVQAGSTYYANIIALDSSGRALSAWHTVPLTVRTLPVVRGLRAESVQSDRMTLRWNAQSGASKYWLHVSTSPKRPGLLCGTDCQEVSGTTLSRQLTGLDPNTTYYATVIAVDAKREPISWWHATPLKVATPQLTDLVRGLRTDGLQSDLMTLRWNAFTGAASYRVVVGRTAAAASGTCGSGCEQKTVTAPTTTLAVKDRDPGATYYANIQALDSGGRAISAWHTAPLTVRTLPLVRGLRLDSADGDRLALRWNSFSGAANYWVHVSTSPNRPGASCGSGCQVVPAGQLSHVRTGLKPTTTYYATVVAVGANGQPLSGWHANPLKLATTTAQSALVRGLQTSGLQSDRVSLRWSTLSGASRYRVIVGASAAEIRSGVCGNGCVEASVTAPTTTAALGGVTAGSTQYANIQAYDGSGRAITAWHTTPLTVPTLPLVRGLRAESLQSDRATLRWSGFSGAAQYWVHVSTSSARPGAACGSGCQVVPASELARAVTGLRASTTYYASVVAVGSNGQPVSGWHHTLLSFRTPAASTNDVNVGYVRNGSLTVKGHGYGHGIGMSQFGALGGARAGKSYREILGHYYSGTSIGTHWTNIRVQITAATSPDLTILARGDITFRNAAGRSERLPTSVSGRAVERWRITYVGGDATSSKLQYLHQGTWYNHGVGWRGNGEFDVPGGQANTLVLPNGSQVRYRGILRSAVPSAGSTQRVTVNVVALEDYVRGVVPREMPSSWPQEAVKAQALAARSYAVSTMRPSHYFDVCDTTACQVYGGASAEQSGSNQAIDATAGQIVTYNGRAAFTQFSSSSGGFTNQTANLAAHPYLRAVNDPWDDTPGNNNHAWTQEVAASRIQSSYPQIGTLEKVRITRRSGNGAMGGRAWDIHLDGSRGSVQITGNAARSVFGLKSDWFGF</sequence>
<feature type="domain" description="Fibronectin type-III" evidence="6">
    <location>
        <begin position="1125"/>
        <end position="1221"/>
    </location>
</feature>
<dbReference type="Pfam" id="PF01510">
    <property type="entry name" value="Amidase_2"/>
    <property type="match status" value="1"/>
</dbReference>
<dbReference type="InterPro" id="IPR013693">
    <property type="entry name" value="SpoIID/LytB_N"/>
</dbReference>
<dbReference type="SMART" id="SM00644">
    <property type="entry name" value="Ami_2"/>
    <property type="match status" value="1"/>
</dbReference>
<proteinExistence type="predicted"/>
<dbReference type="Pfam" id="PF00041">
    <property type="entry name" value="fn3"/>
    <property type="match status" value="2"/>
</dbReference>
<comment type="caution">
    <text evidence="7">The sequence shown here is derived from an EMBL/GenBank/DDBJ whole genome shotgun (WGS) entry which is preliminary data.</text>
</comment>
<dbReference type="SMART" id="SM00060">
    <property type="entry name" value="FN3"/>
    <property type="match status" value="8"/>
</dbReference>
<dbReference type="PROSITE" id="PS50853">
    <property type="entry name" value="FN3"/>
    <property type="match status" value="5"/>
</dbReference>